<dbReference type="ExpressionAtlas" id="A0A087WNL1">
    <property type="expression patterns" value="baseline and differential"/>
</dbReference>
<dbReference type="GO" id="GO:0006355">
    <property type="term" value="P:regulation of DNA-templated transcription"/>
    <property type="evidence" value="ECO:0007669"/>
    <property type="project" value="InterPro"/>
</dbReference>
<dbReference type="Proteomes" id="UP000000589">
    <property type="component" value="Chromosome 8"/>
</dbReference>
<reference evidence="7 9" key="1">
    <citation type="journal article" date="2009" name="PLoS Biol.">
        <title>Lineage-specific biology revealed by a finished genome assembly of the mouse.</title>
        <authorList>
            <consortium name="Mouse Genome Sequencing Consortium"/>
            <person name="Church D.M."/>
            <person name="Goodstadt L."/>
            <person name="Hillier L.W."/>
            <person name="Zody M.C."/>
            <person name="Goldstein S."/>
            <person name="She X."/>
            <person name="Bult C.J."/>
            <person name="Agarwala R."/>
            <person name="Cherry J.L."/>
            <person name="DiCuccio M."/>
            <person name="Hlavina W."/>
            <person name="Kapustin Y."/>
            <person name="Meric P."/>
            <person name="Maglott D."/>
            <person name="Birtle Z."/>
            <person name="Marques A.C."/>
            <person name="Graves T."/>
            <person name="Zhou S."/>
            <person name="Teague B."/>
            <person name="Potamousis K."/>
            <person name="Churas C."/>
            <person name="Place M."/>
            <person name="Herschleb J."/>
            <person name="Runnheim R."/>
            <person name="Forrest D."/>
            <person name="Amos-Landgraf J."/>
            <person name="Schwartz D.C."/>
            <person name="Cheng Z."/>
            <person name="Lindblad-Toh K."/>
            <person name="Eichler E.E."/>
            <person name="Ponting C.P."/>
        </authorList>
    </citation>
    <scope>NUCLEOTIDE SEQUENCE [LARGE SCALE GENOMIC DNA]</scope>
    <source>
        <strain evidence="7 9">C57BL/6J</strain>
    </source>
</reference>
<dbReference type="HOGENOM" id="CLU_2372220_0_0_1"/>
<dbReference type="InterPro" id="IPR050758">
    <property type="entry name" value="Znf_C2H2-type"/>
</dbReference>
<comment type="subcellular location">
    <subcellularLocation>
        <location evidence="1">Nucleus</location>
    </subcellularLocation>
</comment>
<dbReference type="GO" id="GO:0008270">
    <property type="term" value="F:zinc ion binding"/>
    <property type="evidence" value="ECO:0007669"/>
    <property type="project" value="UniProtKB-KW"/>
</dbReference>
<dbReference type="InterPro" id="IPR036051">
    <property type="entry name" value="KRAB_dom_sf"/>
</dbReference>
<organism evidence="7 9">
    <name type="scientific">Mus musculus</name>
    <name type="common">Mouse</name>
    <dbReference type="NCBI Taxonomy" id="10090"/>
    <lineage>
        <taxon>Eukaryota</taxon>
        <taxon>Metazoa</taxon>
        <taxon>Chordata</taxon>
        <taxon>Craniata</taxon>
        <taxon>Vertebrata</taxon>
        <taxon>Euteleostomi</taxon>
        <taxon>Mammalia</taxon>
        <taxon>Eutheria</taxon>
        <taxon>Euarchontoglires</taxon>
        <taxon>Glires</taxon>
        <taxon>Rodentia</taxon>
        <taxon>Myomorpha</taxon>
        <taxon>Muroidea</taxon>
        <taxon>Muridae</taxon>
        <taxon>Murinae</taxon>
        <taxon>Mus</taxon>
        <taxon>Mus</taxon>
    </lineage>
</organism>
<dbReference type="RefSeq" id="NP_001423189.1">
    <property type="nucleotide sequence ID" value="NM_001436260.1"/>
</dbReference>
<dbReference type="CDD" id="cd07765">
    <property type="entry name" value="KRAB_A-box"/>
    <property type="match status" value="1"/>
</dbReference>
<keyword evidence="4" id="KW-0863">Zinc-finger</keyword>
<dbReference type="PANTHER" id="PTHR23234">
    <property type="entry name" value="ZNF44 PROTEIN"/>
    <property type="match status" value="1"/>
</dbReference>
<reference evidence="7" key="3">
    <citation type="submission" date="2025-08" db="UniProtKB">
        <authorList>
            <consortium name="Ensembl"/>
        </authorList>
    </citation>
    <scope>IDENTIFICATION</scope>
    <source>
        <strain evidence="7">C57BL/6J</strain>
    </source>
</reference>
<evidence type="ECO:0000313" key="8">
    <source>
        <dbReference type="MGI" id="MGI:1919389"/>
    </source>
</evidence>
<evidence type="ECO:0000256" key="2">
    <source>
        <dbReference type="ARBA" id="ARBA00022723"/>
    </source>
</evidence>
<dbReference type="RefSeq" id="NP_001423188.1">
    <property type="nucleotide sequence ID" value="NM_001436259.1"/>
</dbReference>
<evidence type="ECO:0000256" key="4">
    <source>
        <dbReference type="ARBA" id="ARBA00022771"/>
    </source>
</evidence>
<reference evidence="7 9" key="2">
    <citation type="journal article" date="2011" name="PLoS Biol.">
        <title>Modernizing reference genome assemblies.</title>
        <authorList>
            <person name="Church D.M."/>
            <person name="Schneider V.A."/>
            <person name="Graves T."/>
            <person name="Auger K."/>
            <person name="Cunningham F."/>
            <person name="Bouk N."/>
            <person name="Chen H.C."/>
            <person name="Agarwala R."/>
            <person name="McLaren W.M."/>
            <person name="Ritchie G.R."/>
            <person name="Albracht D."/>
            <person name="Kremitzki M."/>
            <person name="Rock S."/>
            <person name="Kotkiewicz H."/>
            <person name="Kremitzki C."/>
            <person name="Wollam A."/>
            <person name="Trani L."/>
            <person name="Fulton L."/>
            <person name="Fulton R."/>
            <person name="Matthews L."/>
            <person name="Whitehead S."/>
            <person name="Chow W."/>
            <person name="Torrance J."/>
            <person name="Dunn M."/>
            <person name="Harden G."/>
            <person name="Threadgold G."/>
            <person name="Wood J."/>
            <person name="Collins J."/>
            <person name="Heath P."/>
            <person name="Griffiths G."/>
            <person name="Pelan S."/>
            <person name="Grafham D."/>
            <person name="Eichler E.E."/>
            <person name="Weinstock G."/>
            <person name="Mardis E.R."/>
            <person name="Wilson R.K."/>
            <person name="Howe K."/>
            <person name="Flicek P."/>
            <person name="Hubbard T."/>
        </authorList>
    </citation>
    <scope>NUCLEOTIDE SEQUENCE [LARGE SCALE GENOMIC DNA]</scope>
    <source>
        <strain evidence="7 9">C57BL/6J</strain>
    </source>
</reference>
<evidence type="ECO:0000313" key="9">
    <source>
        <dbReference type="Proteomes" id="UP000000589"/>
    </source>
</evidence>
<dbReference type="CTD" id="72139"/>
<dbReference type="MGI" id="MGI:1919389">
    <property type="gene designation" value="Zfp1006"/>
</dbReference>
<dbReference type="GeneTree" id="ENSGT00940000153805"/>
<gene>
    <name evidence="7 8" type="primary">Zfp1006</name>
    <name evidence="8" type="synonym">2610044O15Rik8</name>
</gene>
<evidence type="ECO:0000256" key="1">
    <source>
        <dbReference type="ARBA" id="ARBA00004123"/>
    </source>
</evidence>
<dbReference type="Gene3D" id="6.10.140.140">
    <property type="match status" value="1"/>
</dbReference>
<dbReference type="Ensembl" id="ENSMUST00000191043.7">
    <property type="protein sequence ID" value="ENSMUSP00000139392.2"/>
    <property type="gene ID" value="ENSMUSG00000071302.11"/>
</dbReference>
<keyword evidence="5" id="KW-0862">Zinc</keyword>
<dbReference type="Pfam" id="PF01352">
    <property type="entry name" value="KRAB"/>
    <property type="match status" value="1"/>
</dbReference>
<sequence>MDAVTYDDVHMNFTEEEWDLLDSSQKRLYEEVMLETYQNLTDIGYNWQDHHIEEHCQSSRRHERGLQLHDWMTLRRDFELWNFNIFETGIDDGDF</sequence>
<dbReference type="AGR" id="MGI:1919389"/>
<accession>A0A087WNL1</accession>
<protein>
    <submittedName>
        <fullName evidence="7">Zinc finger protein 1006</fullName>
    </submittedName>
</protein>
<dbReference type="PROSITE" id="PS50805">
    <property type="entry name" value="KRAB"/>
    <property type="match status" value="1"/>
</dbReference>
<feature type="domain" description="KRAB" evidence="6">
    <location>
        <begin position="4"/>
        <end position="93"/>
    </location>
</feature>
<dbReference type="SUPFAM" id="SSF109640">
    <property type="entry name" value="KRAB domain (Kruppel-associated box)"/>
    <property type="match status" value="1"/>
</dbReference>
<dbReference type="AlphaFoldDB" id="A0A087WNL1"/>
<keyword evidence="2" id="KW-0479">Metal-binding</keyword>
<dbReference type="SMR" id="A0A087WNL1"/>
<dbReference type="PANTHER" id="PTHR23234:SF10">
    <property type="entry name" value="RIKEN CDNA 6720489N17 GENE-RELATED"/>
    <property type="match status" value="1"/>
</dbReference>
<dbReference type="Bgee" id="ENSMUSG00000071302">
    <property type="expression patterns" value="Expressed in manus and 226 other cell types or tissues"/>
</dbReference>
<evidence type="ECO:0000313" key="7">
    <source>
        <dbReference type="Ensembl" id="ENSMUSP00000139392.2"/>
    </source>
</evidence>
<evidence type="ECO:0000259" key="6">
    <source>
        <dbReference type="PROSITE" id="PS50805"/>
    </source>
</evidence>
<evidence type="ECO:0000256" key="5">
    <source>
        <dbReference type="ARBA" id="ARBA00022833"/>
    </source>
</evidence>
<dbReference type="GO" id="GO:0005634">
    <property type="term" value="C:nucleus"/>
    <property type="evidence" value="ECO:0007669"/>
    <property type="project" value="UniProtKB-SubCell"/>
</dbReference>
<evidence type="ECO:0000256" key="3">
    <source>
        <dbReference type="ARBA" id="ARBA00022737"/>
    </source>
</evidence>
<dbReference type="InterPro" id="IPR001909">
    <property type="entry name" value="KRAB"/>
</dbReference>
<name>A0A087WNL1_MOUSE</name>
<reference evidence="7" key="4">
    <citation type="submission" date="2025-09" db="UniProtKB">
        <authorList>
            <consortium name="Ensembl"/>
        </authorList>
    </citation>
    <scope>IDENTIFICATION</scope>
    <source>
        <strain evidence="7">C57BL/6J</strain>
    </source>
</reference>
<keyword evidence="9" id="KW-1185">Reference proteome</keyword>
<dbReference type="GeneID" id="72139"/>
<dbReference type="VEuPathDB" id="HostDB:ENSMUSG00000071302"/>
<proteinExistence type="predicted"/>
<keyword evidence="3" id="KW-0677">Repeat</keyword>
<dbReference type="SMART" id="SM00349">
    <property type="entry name" value="KRAB"/>
    <property type="match status" value="1"/>
</dbReference>